<keyword evidence="4 5" id="KW-0694">RNA-binding</keyword>
<dbReference type="NCBIfam" id="TIGR00202">
    <property type="entry name" value="csrA"/>
    <property type="match status" value="1"/>
</dbReference>
<dbReference type="GO" id="GO:0048027">
    <property type="term" value="F:mRNA 5'-UTR binding"/>
    <property type="evidence" value="ECO:0007669"/>
    <property type="project" value="UniProtKB-UniRule"/>
</dbReference>
<dbReference type="AlphaFoldDB" id="A0A7C2K098"/>
<evidence type="ECO:0000256" key="4">
    <source>
        <dbReference type="ARBA" id="ARBA00022884"/>
    </source>
</evidence>
<dbReference type="GO" id="GO:0006109">
    <property type="term" value="P:regulation of carbohydrate metabolic process"/>
    <property type="evidence" value="ECO:0007669"/>
    <property type="project" value="InterPro"/>
</dbReference>
<dbReference type="FunFam" id="2.60.40.4380:FF:000002">
    <property type="entry name" value="Translational regulator CsrA"/>
    <property type="match status" value="1"/>
</dbReference>
<dbReference type="SUPFAM" id="SSF117130">
    <property type="entry name" value="CsrA-like"/>
    <property type="match status" value="1"/>
</dbReference>
<comment type="similarity">
    <text evidence="5">Belongs to the CsrA/RsmA family.</text>
</comment>
<dbReference type="Pfam" id="PF02599">
    <property type="entry name" value="CsrA"/>
    <property type="match status" value="1"/>
</dbReference>
<dbReference type="GO" id="GO:0045947">
    <property type="term" value="P:negative regulation of translational initiation"/>
    <property type="evidence" value="ECO:0007669"/>
    <property type="project" value="UniProtKB-UniRule"/>
</dbReference>
<dbReference type="InterPro" id="IPR003751">
    <property type="entry name" value="CsrA"/>
</dbReference>
<dbReference type="EMBL" id="DSOK01000464">
    <property type="protein sequence ID" value="HEN17144.1"/>
    <property type="molecule type" value="Genomic_DNA"/>
</dbReference>
<keyword evidence="1 5" id="KW-0963">Cytoplasm</keyword>
<dbReference type="InterPro" id="IPR036107">
    <property type="entry name" value="CsrA_sf"/>
</dbReference>
<keyword evidence="5" id="KW-1005">Bacterial flagellum biogenesis</keyword>
<dbReference type="GO" id="GO:0005829">
    <property type="term" value="C:cytosol"/>
    <property type="evidence" value="ECO:0007669"/>
    <property type="project" value="TreeGrafter"/>
</dbReference>
<evidence type="ECO:0000256" key="1">
    <source>
        <dbReference type="ARBA" id="ARBA00022490"/>
    </source>
</evidence>
<comment type="subcellular location">
    <subcellularLocation>
        <location evidence="5">Cytoplasm</location>
    </subcellularLocation>
</comment>
<dbReference type="GO" id="GO:1902208">
    <property type="term" value="P:regulation of bacterial-type flagellum assembly"/>
    <property type="evidence" value="ECO:0007669"/>
    <property type="project" value="UniProtKB-UniRule"/>
</dbReference>
<evidence type="ECO:0000256" key="5">
    <source>
        <dbReference type="HAMAP-Rule" id="MF_00167"/>
    </source>
</evidence>
<protein>
    <recommendedName>
        <fullName evidence="5">Translational regulator CsrA</fullName>
    </recommendedName>
</protein>
<keyword evidence="2 5" id="KW-0678">Repressor</keyword>
<dbReference type="GO" id="GO:0006402">
    <property type="term" value="P:mRNA catabolic process"/>
    <property type="evidence" value="ECO:0007669"/>
    <property type="project" value="InterPro"/>
</dbReference>
<dbReference type="NCBIfam" id="NF002469">
    <property type="entry name" value="PRK01712.1"/>
    <property type="match status" value="1"/>
</dbReference>
<name>A0A7C2K098_9PLAN</name>
<dbReference type="PANTHER" id="PTHR34984:SF1">
    <property type="entry name" value="CARBON STORAGE REGULATOR"/>
    <property type="match status" value="1"/>
</dbReference>
<comment type="subunit">
    <text evidence="5">Homodimer; the beta-strands of each monomer intercalate to form a hydrophobic core, while the alpha-helices form wings that extend away from the core.</text>
</comment>
<keyword evidence="3 5" id="KW-0810">Translation regulation</keyword>
<accession>A0A7C2K098</accession>
<dbReference type="HAMAP" id="MF_00167">
    <property type="entry name" value="CsrA"/>
    <property type="match status" value="1"/>
</dbReference>
<evidence type="ECO:0000313" key="6">
    <source>
        <dbReference type="EMBL" id="HEN17144.1"/>
    </source>
</evidence>
<dbReference type="Gene3D" id="2.60.40.4380">
    <property type="entry name" value="Translational regulator CsrA"/>
    <property type="match status" value="1"/>
</dbReference>
<comment type="function">
    <text evidence="5">A translational regulator that binds mRNA to regulate translation initiation and/or mRNA stability. Usually binds in the 5'-UTR at or near the Shine-Dalgarno sequence preventing ribosome-binding, thus repressing translation. Its main target seems to be the major flagellin gene, while its function is anatagonized by FliW.</text>
</comment>
<organism evidence="6">
    <name type="scientific">Schlesneria paludicola</name>
    <dbReference type="NCBI Taxonomy" id="360056"/>
    <lineage>
        <taxon>Bacteria</taxon>
        <taxon>Pseudomonadati</taxon>
        <taxon>Planctomycetota</taxon>
        <taxon>Planctomycetia</taxon>
        <taxon>Planctomycetales</taxon>
        <taxon>Planctomycetaceae</taxon>
        <taxon>Schlesneria</taxon>
    </lineage>
</organism>
<proteinExistence type="inferred from homology"/>
<gene>
    <name evidence="5 6" type="primary">csrA</name>
    <name evidence="6" type="ORF">ENQ76_16925</name>
</gene>
<comment type="caution">
    <text evidence="6">The sequence shown here is derived from an EMBL/GenBank/DDBJ whole genome shotgun (WGS) entry which is preliminary data.</text>
</comment>
<reference evidence="6" key="1">
    <citation type="journal article" date="2020" name="mSystems">
        <title>Genome- and Community-Level Interaction Insights into Carbon Utilization and Element Cycling Functions of Hydrothermarchaeota in Hydrothermal Sediment.</title>
        <authorList>
            <person name="Zhou Z."/>
            <person name="Liu Y."/>
            <person name="Xu W."/>
            <person name="Pan J."/>
            <person name="Luo Z.H."/>
            <person name="Li M."/>
        </authorList>
    </citation>
    <scope>NUCLEOTIDE SEQUENCE [LARGE SCALE GENOMIC DNA]</scope>
    <source>
        <strain evidence="6">SpSt-339</strain>
    </source>
</reference>
<dbReference type="PANTHER" id="PTHR34984">
    <property type="entry name" value="CARBON STORAGE REGULATOR"/>
    <property type="match status" value="1"/>
</dbReference>
<evidence type="ECO:0000256" key="2">
    <source>
        <dbReference type="ARBA" id="ARBA00022491"/>
    </source>
</evidence>
<sequence length="70" mass="7601">MLVLSRKKNESIVVDDAIVITIVEIRGDKVRLGIEAPREVPIHRSEVYAAIQAASQATHPAAQPAEEPTT</sequence>
<evidence type="ECO:0000256" key="3">
    <source>
        <dbReference type="ARBA" id="ARBA00022845"/>
    </source>
</evidence>
<dbReference type="GO" id="GO:0044781">
    <property type="term" value="P:bacterial-type flagellum organization"/>
    <property type="evidence" value="ECO:0007669"/>
    <property type="project" value="UniProtKB-KW"/>
</dbReference>